<dbReference type="PANTHER" id="PTHR14187:SF82">
    <property type="entry name" value="FAMILY CHAPERONE, PUTATIVE (AFU_ORTHOLOGUE AFUA_7G08575)-RELATED"/>
    <property type="match status" value="1"/>
</dbReference>
<organism evidence="3 4">
    <name type="scientific">Ascobolus immersus RN42</name>
    <dbReference type="NCBI Taxonomy" id="1160509"/>
    <lineage>
        <taxon>Eukaryota</taxon>
        <taxon>Fungi</taxon>
        <taxon>Dikarya</taxon>
        <taxon>Ascomycota</taxon>
        <taxon>Pezizomycotina</taxon>
        <taxon>Pezizomycetes</taxon>
        <taxon>Pezizales</taxon>
        <taxon>Ascobolaceae</taxon>
        <taxon>Ascobolus</taxon>
    </lineage>
</organism>
<dbReference type="STRING" id="1160509.A0A3N4IV70"/>
<dbReference type="Gene3D" id="3.30.420.40">
    <property type="match status" value="1"/>
</dbReference>
<accession>A0A3N4IV70</accession>
<evidence type="ECO:0000313" key="4">
    <source>
        <dbReference type="Proteomes" id="UP000275078"/>
    </source>
</evidence>
<dbReference type="OrthoDB" id="2963168at2759"/>
<keyword evidence="2" id="KW-0067">ATP-binding</keyword>
<dbReference type="InterPro" id="IPR043129">
    <property type="entry name" value="ATPase_NBD"/>
</dbReference>
<dbReference type="EMBL" id="ML119653">
    <property type="protein sequence ID" value="RPA85504.1"/>
    <property type="molecule type" value="Genomic_DNA"/>
</dbReference>
<keyword evidence="4" id="KW-1185">Reference proteome</keyword>
<dbReference type="PRINTS" id="PR00301">
    <property type="entry name" value="HEATSHOCK70"/>
</dbReference>
<sequence length="632" mass="69669">MSGSGRSDISLSSLRDSLLSSVSLEKSRDVTSTVASSLASTTDTPAGGHRIVVGIDFGTTYSGVAWGHTGSPSDIHVIQSWPGGANLTSPKVPSKITYDPTTNAVKWGFQIKPFQPCIECFKLFLDPSHLPKPEFLSLNPGVQTLSGQFRGMGINGGGGSGLAAGLTLGSTRNVGDIVKDYLQCLFEHTITVLNRALGQAFVESTKIEWVLTCPAVWSDKSKAATLAAAERTGMKKWGKSIRLISEPEAAALYTLKTLQPSHLEVGNNFVVCDAGGGTVDLISYEVVQTQPLQIKESVTGTGDLCGSAILNERFDRFVQERLGPAIYYTMKEKTKLAALKTWEEYVKRVFVDGEDQDVFPIQFPGLADDEARGIDCGFMSVTREEVQSIFEPIIQEIIKLVDGQISAVLSLGKRVSTILLVGGFGSSEYLFTRLKDHYTPLLSTSSNPDIVLQPVDAWTAVVRGAVIRGMETIVQTRRSRHHYGVKYWEYYDESKHDEAHKYWDTTREKWLAENQIKWYISKGDEVSEEKSISFPFYITFEEHHSRILVDELVCCDDDEPPSAITSSVTTVCKLTSDLTTVPKYLYTRGKNSKDVEYEGLHFTMEMSVLSASLLFELRVGGVRYGEVTADFE</sequence>
<dbReference type="Proteomes" id="UP000275078">
    <property type="component" value="Unassembled WGS sequence"/>
</dbReference>
<evidence type="ECO:0000256" key="1">
    <source>
        <dbReference type="ARBA" id="ARBA00022741"/>
    </source>
</evidence>
<dbReference type="CDD" id="cd10170">
    <property type="entry name" value="ASKHA_NBD_HSP70"/>
    <property type="match status" value="1"/>
</dbReference>
<evidence type="ECO:0008006" key="5">
    <source>
        <dbReference type="Google" id="ProtNLM"/>
    </source>
</evidence>
<evidence type="ECO:0000313" key="3">
    <source>
        <dbReference type="EMBL" id="RPA85504.1"/>
    </source>
</evidence>
<proteinExistence type="predicted"/>
<protein>
    <recommendedName>
        <fullName evidence="5">Actin-like ATPase domain-containing protein</fullName>
    </recommendedName>
</protein>
<reference evidence="3 4" key="1">
    <citation type="journal article" date="2018" name="Nat. Ecol. Evol.">
        <title>Pezizomycetes genomes reveal the molecular basis of ectomycorrhizal truffle lifestyle.</title>
        <authorList>
            <person name="Murat C."/>
            <person name="Payen T."/>
            <person name="Noel B."/>
            <person name="Kuo A."/>
            <person name="Morin E."/>
            <person name="Chen J."/>
            <person name="Kohler A."/>
            <person name="Krizsan K."/>
            <person name="Balestrini R."/>
            <person name="Da Silva C."/>
            <person name="Montanini B."/>
            <person name="Hainaut M."/>
            <person name="Levati E."/>
            <person name="Barry K.W."/>
            <person name="Belfiori B."/>
            <person name="Cichocki N."/>
            <person name="Clum A."/>
            <person name="Dockter R.B."/>
            <person name="Fauchery L."/>
            <person name="Guy J."/>
            <person name="Iotti M."/>
            <person name="Le Tacon F."/>
            <person name="Lindquist E.A."/>
            <person name="Lipzen A."/>
            <person name="Malagnac F."/>
            <person name="Mello A."/>
            <person name="Molinier V."/>
            <person name="Miyauchi S."/>
            <person name="Poulain J."/>
            <person name="Riccioni C."/>
            <person name="Rubini A."/>
            <person name="Sitrit Y."/>
            <person name="Splivallo R."/>
            <person name="Traeger S."/>
            <person name="Wang M."/>
            <person name="Zifcakova L."/>
            <person name="Wipf D."/>
            <person name="Zambonelli A."/>
            <person name="Paolocci F."/>
            <person name="Nowrousian M."/>
            <person name="Ottonello S."/>
            <person name="Baldrian P."/>
            <person name="Spatafora J.W."/>
            <person name="Henrissat B."/>
            <person name="Nagy L.G."/>
            <person name="Aury J.M."/>
            <person name="Wincker P."/>
            <person name="Grigoriev I.V."/>
            <person name="Bonfante P."/>
            <person name="Martin F.M."/>
        </authorList>
    </citation>
    <scope>NUCLEOTIDE SEQUENCE [LARGE SCALE GENOMIC DNA]</scope>
    <source>
        <strain evidence="3 4">RN42</strain>
    </source>
</reference>
<name>A0A3N4IV70_ASCIM</name>
<dbReference type="GO" id="GO:0005524">
    <property type="term" value="F:ATP binding"/>
    <property type="evidence" value="ECO:0007669"/>
    <property type="project" value="UniProtKB-KW"/>
</dbReference>
<dbReference type="InterPro" id="IPR013126">
    <property type="entry name" value="Hsp_70_fam"/>
</dbReference>
<dbReference type="PANTHER" id="PTHR14187">
    <property type="entry name" value="ALPHA KINASE/ELONGATION FACTOR 2 KINASE"/>
    <property type="match status" value="1"/>
</dbReference>
<dbReference type="AlphaFoldDB" id="A0A3N4IV70"/>
<evidence type="ECO:0000256" key="2">
    <source>
        <dbReference type="ARBA" id="ARBA00022840"/>
    </source>
</evidence>
<dbReference type="Pfam" id="PF00012">
    <property type="entry name" value="HSP70"/>
    <property type="match status" value="1"/>
</dbReference>
<dbReference type="GO" id="GO:0140662">
    <property type="term" value="F:ATP-dependent protein folding chaperone"/>
    <property type="evidence" value="ECO:0007669"/>
    <property type="project" value="InterPro"/>
</dbReference>
<gene>
    <name evidence="3" type="ORF">BJ508DRAFT_177389</name>
</gene>
<dbReference type="SUPFAM" id="SSF53067">
    <property type="entry name" value="Actin-like ATPase domain"/>
    <property type="match status" value="2"/>
</dbReference>
<keyword evidence="1" id="KW-0547">Nucleotide-binding</keyword>